<dbReference type="PROSITE" id="PS50157">
    <property type="entry name" value="ZINC_FINGER_C2H2_2"/>
    <property type="match status" value="4"/>
</dbReference>
<dbReference type="PANTHER" id="PTHR24379">
    <property type="entry name" value="KRAB AND ZINC FINGER DOMAIN-CONTAINING"/>
    <property type="match status" value="1"/>
</dbReference>
<dbReference type="GO" id="GO:0005634">
    <property type="term" value="C:nucleus"/>
    <property type="evidence" value="ECO:0007669"/>
    <property type="project" value="TreeGrafter"/>
</dbReference>
<dbReference type="AlphaFoldDB" id="A0A8H6L3F1"/>
<dbReference type="EMBL" id="JACCJC010000032">
    <property type="protein sequence ID" value="KAF6234136.1"/>
    <property type="molecule type" value="Genomic_DNA"/>
</dbReference>
<evidence type="ECO:0000313" key="7">
    <source>
        <dbReference type="EMBL" id="KAF6234136.1"/>
    </source>
</evidence>
<evidence type="ECO:0000259" key="6">
    <source>
        <dbReference type="PROSITE" id="PS50157"/>
    </source>
</evidence>
<evidence type="ECO:0000256" key="4">
    <source>
        <dbReference type="ARBA" id="ARBA00022833"/>
    </source>
</evidence>
<feature type="domain" description="C2H2-type" evidence="6">
    <location>
        <begin position="167"/>
        <end position="196"/>
    </location>
</feature>
<protein>
    <recommendedName>
        <fullName evidence="6">C2H2-type domain-containing protein</fullName>
    </recommendedName>
</protein>
<keyword evidence="3 5" id="KW-0863">Zinc-finger</keyword>
<sequence length="222" mass="25681">MADGQADEGYQKNREHKRFDRTIVAEGQDVQTASISSDVETNHITAKSLSDGRPYACSLCKRAFRMEESPRQHYGASHPGCFYQVFARTCDTCKKSFSRKNALEEHQRVENHCYCHECTMIFEFESTAVEHFEALHASQFRCSDCEQDFVSEHALNQHLNDKVHRRIPCQICEQDFGSKPALDRHIVVEHHASDNPERVFYSRDAHGCYICQRTFVKKNDLD</sequence>
<dbReference type="Proteomes" id="UP000578531">
    <property type="component" value="Unassembled WGS sequence"/>
</dbReference>
<feature type="domain" description="C2H2-type" evidence="6">
    <location>
        <begin position="140"/>
        <end position="164"/>
    </location>
</feature>
<organism evidence="7 8">
    <name type="scientific">Letharia columbiana</name>
    <dbReference type="NCBI Taxonomy" id="112416"/>
    <lineage>
        <taxon>Eukaryota</taxon>
        <taxon>Fungi</taxon>
        <taxon>Dikarya</taxon>
        <taxon>Ascomycota</taxon>
        <taxon>Pezizomycotina</taxon>
        <taxon>Lecanoromycetes</taxon>
        <taxon>OSLEUM clade</taxon>
        <taxon>Lecanoromycetidae</taxon>
        <taxon>Lecanorales</taxon>
        <taxon>Lecanorineae</taxon>
        <taxon>Parmeliaceae</taxon>
        <taxon>Letharia</taxon>
    </lineage>
</organism>
<evidence type="ECO:0000313" key="8">
    <source>
        <dbReference type="Proteomes" id="UP000578531"/>
    </source>
</evidence>
<dbReference type="PROSITE" id="PS00028">
    <property type="entry name" value="ZINC_FINGER_C2H2_1"/>
    <property type="match status" value="3"/>
</dbReference>
<dbReference type="SUPFAM" id="SSF57667">
    <property type="entry name" value="beta-beta-alpha zinc fingers"/>
    <property type="match status" value="2"/>
</dbReference>
<feature type="domain" description="C2H2-type" evidence="6">
    <location>
        <begin position="88"/>
        <end position="112"/>
    </location>
</feature>
<comment type="caution">
    <text evidence="7">The sequence shown here is derived from an EMBL/GenBank/DDBJ whole genome shotgun (WGS) entry which is preliminary data.</text>
</comment>
<dbReference type="FunFam" id="3.30.160.60:FF:000100">
    <property type="entry name" value="Zinc finger 45-like"/>
    <property type="match status" value="1"/>
</dbReference>
<dbReference type="PANTHER" id="PTHR24379:SF127">
    <property type="entry name" value="BLOODY FINGERS-RELATED"/>
    <property type="match status" value="1"/>
</dbReference>
<evidence type="ECO:0000256" key="2">
    <source>
        <dbReference type="ARBA" id="ARBA00022737"/>
    </source>
</evidence>
<feature type="domain" description="C2H2-type" evidence="6">
    <location>
        <begin position="55"/>
        <end position="80"/>
    </location>
</feature>
<keyword evidence="1" id="KW-0479">Metal-binding</keyword>
<evidence type="ECO:0000256" key="3">
    <source>
        <dbReference type="ARBA" id="ARBA00022771"/>
    </source>
</evidence>
<name>A0A8H6L3F1_9LECA</name>
<dbReference type="RefSeq" id="XP_037163537.1">
    <property type="nucleotide sequence ID" value="XM_037309458.1"/>
</dbReference>
<dbReference type="InterPro" id="IPR013087">
    <property type="entry name" value="Znf_C2H2_type"/>
</dbReference>
<dbReference type="OrthoDB" id="6077919at2759"/>
<keyword evidence="4" id="KW-0862">Zinc</keyword>
<gene>
    <name evidence="7" type="ORF">HO173_007556</name>
</gene>
<reference evidence="7 8" key="1">
    <citation type="journal article" date="2020" name="Genomics">
        <title>Complete, high-quality genomes from long-read metagenomic sequencing of two wolf lichen thalli reveals enigmatic genome architecture.</title>
        <authorList>
            <person name="McKenzie S.K."/>
            <person name="Walston R.F."/>
            <person name="Allen J.L."/>
        </authorList>
    </citation>
    <scope>NUCLEOTIDE SEQUENCE [LARGE SCALE GENOMIC DNA]</scope>
    <source>
        <strain evidence="7">WasteWater2</strain>
    </source>
</reference>
<evidence type="ECO:0000256" key="5">
    <source>
        <dbReference type="PROSITE-ProRule" id="PRU00042"/>
    </source>
</evidence>
<dbReference type="GO" id="GO:0000981">
    <property type="term" value="F:DNA-binding transcription factor activity, RNA polymerase II-specific"/>
    <property type="evidence" value="ECO:0007669"/>
    <property type="project" value="TreeGrafter"/>
</dbReference>
<dbReference type="Gene3D" id="3.30.160.60">
    <property type="entry name" value="Classic Zinc Finger"/>
    <property type="match status" value="3"/>
</dbReference>
<dbReference type="GO" id="GO:0008270">
    <property type="term" value="F:zinc ion binding"/>
    <property type="evidence" value="ECO:0007669"/>
    <property type="project" value="UniProtKB-KW"/>
</dbReference>
<dbReference type="InterPro" id="IPR036236">
    <property type="entry name" value="Znf_C2H2_sf"/>
</dbReference>
<evidence type="ECO:0000256" key="1">
    <source>
        <dbReference type="ARBA" id="ARBA00022723"/>
    </source>
</evidence>
<keyword evidence="2" id="KW-0677">Repeat</keyword>
<dbReference type="SMART" id="SM00355">
    <property type="entry name" value="ZnF_C2H2"/>
    <property type="match status" value="5"/>
</dbReference>
<dbReference type="GO" id="GO:0000977">
    <property type="term" value="F:RNA polymerase II transcription regulatory region sequence-specific DNA binding"/>
    <property type="evidence" value="ECO:0007669"/>
    <property type="project" value="TreeGrafter"/>
</dbReference>
<keyword evidence="8" id="KW-1185">Reference proteome</keyword>
<dbReference type="GeneID" id="59289212"/>
<proteinExistence type="predicted"/>
<dbReference type="Pfam" id="PF00096">
    <property type="entry name" value="zf-C2H2"/>
    <property type="match status" value="1"/>
</dbReference>
<accession>A0A8H6L3F1</accession>